<dbReference type="Proteomes" id="UP000544122">
    <property type="component" value="Unassembled WGS sequence"/>
</dbReference>
<dbReference type="Pfam" id="PF14552">
    <property type="entry name" value="Tautomerase_2"/>
    <property type="match status" value="1"/>
</dbReference>
<keyword evidence="2" id="KW-1185">Reference proteome</keyword>
<dbReference type="PANTHER" id="PTHR38460">
    <property type="entry name" value="TAUTOMERASE YOLI-RELATED"/>
    <property type="match status" value="1"/>
</dbReference>
<dbReference type="EMBL" id="JAAVLX010000008">
    <property type="protein sequence ID" value="NOJ42897.1"/>
    <property type="molecule type" value="Genomic_DNA"/>
</dbReference>
<organism evidence="1 2">
    <name type="scientific">Bradyrhizobium australiense</name>
    <dbReference type="NCBI Taxonomy" id="2721161"/>
    <lineage>
        <taxon>Bacteria</taxon>
        <taxon>Pseudomonadati</taxon>
        <taxon>Pseudomonadota</taxon>
        <taxon>Alphaproteobacteria</taxon>
        <taxon>Hyphomicrobiales</taxon>
        <taxon>Nitrobacteraceae</taxon>
        <taxon>Bradyrhizobium</taxon>
    </lineage>
</organism>
<gene>
    <name evidence="1" type="ORF">HCN58_25495</name>
</gene>
<dbReference type="SUPFAM" id="SSF55331">
    <property type="entry name" value="Tautomerase/MIF"/>
    <property type="match status" value="1"/>
</dbReference>
<dbReference type="InterPro" id="IPR014347">
    <property type="entry name" value="Tautomerase/MIF_sf"/>
</dbReference>
<name>A0A7Y4GWZ1_9BRAD</name>
<evidence type="ECO:0000313" key="1">
    <source>
        <dbReference type="EMBL" id="NOJ42897.1"/>
    </source>
</evidence>
<reference evidence="1 2" key="1">
    <citation type="submission" date="2020-03" db="EMBL/GenBank/DDBJ databases">
        <title>Bradyrhizobium diversity isolated from nodules of Indigofera sp.</title>
        <authorList>
            <person name="Klepa M."/>
            <person name="Helene L."/>
            <person name="Hungria M."/>
        </authorList>
    </citation>
    <scope>NUCLEOTIDE SEQUENCE [LARGE SCALE GENOMIC DNA]</scope>
    <source>
        <strain evidence="1 2">WSM 1791</strain>
    </source>
</reference>
<sequence length="138" mass="14875">MPLARISVPAHLAPARIRALADAVHEGLVETCGVPPKDRFQLVSTYAHEMMFIDPTFPDVARTVDASIIEILFLAGRTVDQKKRLFRRIVDRAAGAGFSADDIMIALSENTPVDWSLGRGLAYGDHHAPMATSPGPAG</sequence>
<dbReference type="Gene3D" id="3.30.429.10">
    <property type="entry name" value="Macrophage Migration Inhibitory Factor"/>
    <property type="match status" value="1"/>
</dbReference>
<dbReference type="InterPro" id="IPR037479">
    <property type="entry name" value="Tauto_MSAD"/>
</dbReference>
<dbReference type="PANTHER" id="PTHR38460:SF1">
    <property type="entry name" value="TAUTOMERASE YOLI-RELATED"/>
    <property type="match status" value="1"/>
</dbReference>
<proteinExistence type="predicted"/>
<evidence type="ECO:0000313" key="2">
    <source>
        <dbReference type="Proteomes" id="UP000544122"/>
    </source>
</evidence>
<accession>A0A7Y4GWZ1</accession>
<protein>
    <submittedName>
        <fullName evidence="1">Tautomerase family protein</fullName>
    </submittedName>
</protein>
<dbReference type="AlphaFoldDB" id="A0A7Y4GWZ1"/>
<dbReference type="RefSeq" id="WP_171582113.1">
    <property type="nucleotide sequence ID" value="NZ_JAAVLX010000008.1"/>
</dbReference>
<comment type="caution">
    <text evidence="1">The sequence shown here is derived from an EMBL/GenBank/DDBJ whole genome shotgun (WGS) entry which is preliminary data.</text>
</comment>